<evidence type="ECO:0000256" key="5">
    <source>
        <dbReference type="ARBA" id="ARBA00022695"/>
    </source>
</evidence>
<dbReference type="EMBL" id="FWWR01000009">
    <property type="protein sequence ID" value="SMB85096.1"/>
    <property type="molecule type" value="Genomic_DNA"/>
</dbReference>
<dbReference type="EC" id="2.7.7.60" evidence="7"/>
<dbReference type="InterPro" id="IPR001228">
    <property type="entry name" value="IspD"/>
</dbReference>
<dbReference type="HAMAP" id="MF_00108">
    <property type="entry name" value="IspD"/>
    <property type="match status" value="1"/>
</dbReference>
<keyword evidence="9" id="KW-1185">Reference proteome</keyword>
<evidence type="ECO:0000256" key="7">
    <source>
        <dbReference type="HAMAP-Rule" id="MF_00108"/>
    </source>
</evidence>
<dbReference type="FunFam" id="3.90.550.10:FF:000003">
    <property type="entry name" value="2-C-methyl-D-erythritol 4-phosphate cytidylyltransferase"/>
    <property type="match status" value="1"/>
</dbReference>
<dbReference type="InterPro" id="IPR034683">
    <property type="entry name" value="IspD/TarI"/>
</dbReference>
<feature type="site" description="Transition state stabilizer" evidence="7">
    <location>
        <position position="19"/>
    </location>
</feature>
<dbReference type="Proteomes" id="UP000192368">
    <property type="component" value="Unassembled WGS sequence"/>
</dbReference>
<name>A0A1W1UVN4_PEPAS</name>
<feature type="site" description="Positions MEP for the nucleophilic attack" evidence="7">
    <location>
        <position position="158"/>
    </location>
</feature>
<feature type="site" description="Positions MEP for the nucleophilic attack" evidence="7">
    <location>
        <position position="214"/>
    </location>
</feature>
<dbReference type="UniPathway" id="UPA00056">
    <property type="reaction ID" value="UER00093"/>
</dbReference>
<comment type="catalytic activity">
    <reaction evidence="1 7">
        <text>2-C-methyl-D-erythritol 4-phosphate + CTP + H(+) = 4-CDP-2-C-methyl-D-erythritol + diphosphate</text>
        <dbReference type="Rhea" id="RHEA:13429"/>
        <dbReference type="ChEBI" id="CHEBI:15378"/>
        <dbReference type="ChEBI" id="CHEBI:33019"/>
        <dbReference type="ChEBI" id="CHEBI:37563"/>
        <dbReference type="ChEBI" id="CHEBI:57823"/>
        <dbReference type="ChEBI" id="CHEBI:58262"/>
        <dbReference type="EC" id="2.7.7.60"/>
    </reaction>
</comment>
<organism evidence="8 9">
    <name type="scientific">Peptoniphilus asaccharolyticus DSM 20463</name>
    <dbReference type="NCBI Taxonomy" id="573058"/>
    <lineage>
        <taxon>Bacteria</taxon>
        <taxon>Bacillati</taxon>
        <taxon>Bacillota</taxon>
        <taxon>Tissierellia</taxon>
        <taxon>Tissierellales</taxon>
        <taxon>Peptoniphilaceae</taxon>
        <taxon>Peptoniphilus</taxon>
    </lineage>
</organism>
<protein>
    <recommendedName>
        <fullName evidence="7">2-C-methyl-D-erythritol 4-phosphate cytidylyltransferase</fullName>
        <ecNumber evidence="7">2.7.7.60</ecNumber>
    </recommendedName>
    <alternativeName>
        <fullName evidence="7">4-diphosphocytidyl-2C-methyl-D-erythritol synthase</fullName>
    </alternativeName>
    <alternativeName>
        <fullName evidence="7">MEP cytidylyltransferase</fullName>
        <shortName evidence="7">MCT</shortName>
    </alternativeName>
</protein>
<dbReference type="AlphaFoldDB" id="A0A1W1UVN4"/>
<dbReference type="PROSITE" id="PS01295">
    <property type="entry name" value="ISPD"/>
    <property type="match status" value="1"/>
</dbReference>
<reference evidence="9" key="1">
    <citation type="submission" date="2017-04" db="EMBL/GenBank/DDBJ databases">
        <authorList>
            <person name="Varghese N."/>
            <person name="Submissions S."/>
        </authorList>
    </citation>
    <scope>NUCLEOTIDE SEQUENCE [LARGE SCALE GENOMIC DNA]</scope>
    <source>
        <strain evidence="9">DSM 20463</strain>
    </source>
</reference>
<dbReference type="Pfam" id="PF01128">
    <property type="entry name" value="IspD"/>
    <property type="match status" value="1"/>
</dbReference>
<accession>A0A1W1UVN4</accession>
<comment type="similarity">
    <text evidence="3 7">Belongs to the IspD/TarI cytidylyltransferase family. IspD subfamily.</text>
</comment>
<comment type="function">
    <text evidence="7">Catalyzes the formation of 4-diphosphocytidyl-2-C-methyl-D-erythritol from CTP and 2-C-methyl-D-erythritol 4-phosphate (MEP).</text>
</comment>
<evidence type="ECO:0000313" key="9">
    <source>
        <dbReference type="Proteomes" id="UP000192368"/>
    </source>
</evidence>
<dbReference type="GO" id="GO:0050518">
    <property type="term" value="F:2-C-methyl-D-erythritol 4-phosphate cytidylyltransferase activity"/>
    <property type="evidence" value="ECO:0007669"/>
    <property type="project" value="UniProtKB-UniRule"/>
</dbReference>
<dbReference type="GO" id="GO:0019288">
    <property type="term" value="P:isopentenyl diphosphate biosynthetic process, methylerythritol 4-phosphate pathway"/>
    <property type="evidence" value="ECO:0007669"/>
    <property type="project" value="UniProtKB-UniRule"/>
</dbReference>
<dbReference type="STRING" id="573058.SAMN00017477_0757"/>
<evidence type="ECO:0000256" key="1">
    <source>
        <dbReference type="ARBA" id="ARBA00001282"/>
    </source>
</evidence>
<keyword evidence="6 7" id="KW-0414">Isoprene biosynthesis</keyword>
<dbReference type="NCBIfam" id="TIGR00453">
    <property type="entry name" value="ispD"/>
    <property type="match status" value="1"/>
</dbReference>
<dbReference type="PANTHER" id="PTHR32125:SF4">
    <property type="entry name" value="2-C-METHYL-D-ERYTHRITOL 4-PHOSPHATE CYTIDYLYLTRANSFERASE, CHLOROPLASTIC"/>
    <property type="match status" value="1"/>
</dbReference>
<evidence type="ECO:0000256" key="4">
    <source>
        <dbReference type="ARBA" id="ARBA00022679"/>
    </source>
</evidence>
<comment type="pathway">
    <text evidence="2 7">Isoprenoid biosynthesis; isopentenyl diphosphate biosynthesis via DXP pathway; isopentenyl diphosphate from 1-deoxy-D-xylulose 5-phosphate: step 2/6.</text>
</comment>
<gene>
    <name evidence="7" type="primary">ispD</name>
    <name evidence="8" type="ORF">SAMN00017477_0757</name>
</gene>
<dbReference type="PANTHER" id="PTHR32125">
    <property type="entry name" value="2-C-METHYL-D-ERYTHRITOL 4-PHOSPHATE CYTIDYLYLTRANSFERASE, CHLOROPLASTIC"/>
    <property type="match status" value="1"/>
</dbReference>
<evidence type="ECO:0000256" key="3">
    <source>
        <dbReference type="ARBA" id="ARBA00009789"/>
    </source>
</evidence>
<dbReference type="Gene3D" id="3.90.550.10">
    <property type="entry name" value="Spore Coat Polysaccharide Biosynthesis Protein SpsA, Chain A"/>
    <property type="match status" value="1"/>
</dbReference>
<evidence type="ECO:0000256" key="2">
    <source>
        <dbReference type="ARBA" id="ARBA00004787"/>
    </source>
</evidence>
<dbReference type="RefSeq" id="WP_084230405.1">
    <property type="nucleotide sequence ID" value="NZ_FWWR01000009.1"/>
</dbReference>
<dbReference type="CDD" id="cd02516">
    <property type="entry name" value="CDP-ME_synthetase"/>
    <property type="match status" value="1"/>
</dbReference>
<evidence type="ECO:0000313" key="8">
    <source>
        <dbReference type="EMBL" id="SMB85096.1"/>
    </source>
</evidence>
<dbReference type="InterPro" id="IPR050088">
    <property type="entry name" value="IspD/TarI_cytidylyltransf_bact"/>
</dbReference>
<dbReference type="OrthoDB" id="9806837at2"/>
<proteinExistence type="inferred from homology"/>
<sequence>MINGQYVSAMVAAAGMGRRMKTELNKQFLEISGDKILSHTLKKILASKYIDHLTIIIKDSDLNYLNDILENLTINIPYNIVYGGAERQDSIYNGLLSIPEKTKVVLTHDGARPLVEVSKIDEVIEATFETGAATLANTVKDTIKISKNGKTVDYTPNRNELWAVQTPQVFLKDVLMNAYNQAYQEGYYGTDDCSLVEKTGKKIKLVWNGYGNIKITTPEDLILAEALIGSDL</sequence>
<keyword evidence="4 7" id="KW-0808">Transferase</keyword>
<feature type="site" description="Transition state stabilizer" evidence="7">
    <location>
        <position position="26"/>
    </location>
</feature>
<dbReference type="SUPFAM" id="SSF53448">
    <property type="entry name" value="Nucleotide-diphospho-sugar transferases"/>
    <property type="match status" value="1"/>
</dbReference>
<keyword evidence="5 7" id="KW-0548">Nucleotidyltransferase</keyword>
<dbReference type="InterPro" id="IPR018294">
    <property type="entry name" value="ISPD_synthase_CS"/>
</dbReference>
<dbReference type="InterPro" id="IPR029044">
    <property type="entry name" value="Nucleotide-diphossugar_trans"/>
</dbReference>
<evidence type="ECO:0000256" key="6">
    <source>
        <dbReference type="ARBA" id="ARBA00023229"/>
    </source>
</evidence>